<dbReference type="EMBL" id="CM009757">
    <property type="protein sequence ID" value="PUZ36404.1"/>
    <property type="molecule type" value="Genomic_DNA"/>
</dbReference>
<accession>A0A2T7BZ89</accession>
<protein>
    <submittedName>
        <fullName evidence="1">Uncharacterized protein</fullName>
    </submittedName>
</protein>
<reference evidence="1 2" key="1">
    <citation type="submission" date="2018-04" db="EMBL/GenBank/DDBJ databases">
        <title>WGS assembly of Panicum hallii var. hallii HAL2.</title>
        <authorList>
            <person name="Lovell J."/>
            <person name="Jenkins J."/>
            <person name="Lowry D."/>
            <person name="Mamidi S."/>
            <person name="Sreedasyam A."/>
            <person name="Weng X."/>
            <person name="Barry K."/>
            <person name="Bonette J."/>
            <person name="Campitelli B."/>
            <person name="Daum C."/>
            <person name="Gordon S."/>
            <person name="Gould B."/>
            <person name="Lipzen A."/>
            <person name="MacQueen A."/>
            <person name="Palacio-Mejia J."/>
            <person name="Plott C."/>
            <person name="Shakirov E."/>
            <person name="Shu S."/>
            <person name="Yoshinaga Y."/>
            <person name="Zane M."/>
            <person name="Rokhsar D."/>
            <person name="Grimwood J."/>
            <person name="Schmutz J."/>
            <person name="Juenger T."/>
        </authorList>
    </citation>
    <scope>NUCLEOTIDE SEQUENCE [LARGE SCALE GENOMIC DNA]</scope>
    <source>
        <strain evidence="2">cv. HAL2</strain>
    </source>
</reference>
<sequence length="90" mass="10032">MATVSPLPVSGLAAHYANCSVFSYPETCLLSFVRCMNQVKAKPRGSHCHGWSSAKLTSPLALFNDYTCRNKVQRHSIHQAEDCRKLHQAK</sequence>
<organism evidence="1 2">
    <name type="scientific">Panicum hallii var. hallii</name>
    <dbReference type="NCBI Taxonomy" id="1504633"/>
    <lineage>
        <taxon>Eukaryota</taxon>
        <taxon>Viridiplantae</taxon>
        <taxon>Streptophyta</taxon>
        <taxon>Embryophyta</taxon>
        <taxon>Tracheophyta</taxon>
        <taxon>Spermatophyta</taxon>
        <taxon>Magnoliopsida</taxon>
        <taxon>Liliopsida</taxon>
        <taxon>Poales</taxon>
        <taxon>Poaceae</taxon>
        <taxon>PACMAD clade</taxon>
        <taxon>Panicoideae</taxon>
        <taxon>Panicodae</taxon>
        <taxon>Paniceae</taxon>
        <taxon>Panicinae</taxon>
        <taxon>Panicum</taxon>
        <taxon>Panicum sect. Panicum</taxon>
    </lineage>
</organism>
<name>A0A2T7BZ89_9POAL</name>
<dbReference type="Proteomes" id="UP000244336">
    <property type="component" value="Chromosome 9"/>
</dbReference>
<dbReference type="AlphaFoldDB" id="A0A2T7BZ89"/>
<gene>
    <name evidence="1" type="ORF">GQ55_9G035100</name>
</gene>
<keyword evidence="2" id="KW-1185">Reference proteome</keyword>
<evidence type="ECO:0000313" key="1">
    <source>
        <dbReference type="EMBL" id="PUZ36404.1"/>
    </source>
</evidence>
<dbReference type="Gramene" id="PUZ36404">
    <property type="protein sequence ID" value="PUZ36404"/>
    <property type="gene ID" value="GQ55_9G035100"/>
</dbReference>
<evidence type="ECO:0000313" key="2">
    <source>
        <dbReference type="Proteomes" id="UP000244336"/>
    </source>
</evidence>
<proteinExistence type="predicted"/>